<dbReference type="GeneID" id="85310110"/>
<evidence type="ECO:0000256" key="1">
    <source>
        <dbReference type="SAM" id="MobiDB-lite"/>
    </source>
</evidence>
<dbReference type="Gene3D" id="2.30.180.10">
    <property type="entry name" value="FAS1 domain"/>
    <property type="match status" value="2"/>
</dbReference>
<dbReference type="SMART" id="SM00554">
    <property type="entry name" value="FAS1"/>
    <property type="match status" value="2"/>
</dbReference>
<dbReference type="PROSITE" id="PS50213">
    <property type="entry name" value="FAS1"/>
    <property type="match status" value="2"/>
</dbReference>
<dbReference type="InterPro" id="IPR000782">
    <property type="entry name" value="FAS1_domain"/>
</dbReference>
<evidence type="ECO:0000313" key="5">
    <source>
        <dbReference type="Proteomes" id="UP001244011"/>
    </source>
</evidence>
<proteinExistence type="predicted"/>
<evidence type="ECO:0000259" key="3">
    <source>
        <dbReference type="PROSITE" id="PS50213"/>
    </source>
</evidence>
<sequence>MRVFSCLVLALGLAHSGLCQDLVSALSKYPELSSFSQLLSNLPGGVESILPSGLVPNSTERVTILAPNNAALLSFANSTGGPNIADLPADQLLAVLKYHVLAAKLTGKELTATESLIVPTLLRDQQYNNRSAGADLVNAYGPEAALGQVIFASKDPINAVKARRRQTVSVYLRGGNGRGAGLNAVDAQWALGYLQIVDSVLVPPQPCDVTIKGQDTLSSLDDALDKTDLYPALDTTPNVTCLAPTNNAFKSAGHPEDMLNKTDLTGALLFHTLPFPLYTPYIVSGMKVASLADGLDVTVVKVGEDIYFNDAKLISPNVLTNNGLIHVLDRIMTPDGKPPVSPSPTASPSPTGPSQSPKPDAANSLSGKVWVGLLTCFAAVALLL</sequence>
<feature type="domain" description="FAS1" evidence="3">
    <location>
        <begin position="19"/>
        <end position="201"/>
    </location>
</feature>
<protein>
    <submittedName>
        <fullName evidence="4">Fasciclin domain-containing protein</fullName>
    </submittedName>
</protein>
<feature type="chain" id="PRO_5042615107" evidence="2">
    <location>
        <begin position="20"/>
        <end position="384"/>
    </location>
</feature>
<keyword evidence="2" id="KW-0732">Signal</keyword>
<dbReference type="Proteomes" id="UP001244011">
    <property type="component" value="Unassembled WGS sequence"/>
</dbReference>
<evidence type="ECO:0000256" key="2">
    <source>
        <dbReference type="SAM" id="SignalP"/>
    </source>
</evidence>
<dbReference type="RefSeq" id="XP_060287303.1">
    <property type="nucleotide sequence ID" value="XM_060426923.1"/>
</dbReference>
<feature type="signal peptide" evidence="2">
    <location>
        <begin position="1"/>
        <end position="19"/>
    </location>
</feature>
<dbReference type="EMBL" id="MU838999">
    <property type="protein sequence ID" value="KAK1771090.1"/>
    <property type="molecule type" value="Genomic_DNA"/>
</dbReference>
<feature type="region of interest" description="Disordered" evidence="1">
    <location>
        <begin position="335"/>
        <end position="361"/>
    </location>
</feature>
<organism evidence="4 5">
    <name type="scientific">Phialemonium atrogriseum</name>
    <dbReference type="NCBI Taxonomy" id="1093897"/>
    <lineage>
        <taxon>Eukaryota</taxon>
        <taxon>Fungi</taxon>
        <taxon>Dikarya</taxon>
        <taxon>Ascomycota</taxon>
        <taxon>Pezizomycotina</taxon>
        <taxon>Sordariomycetes</taxon>
        <taxon>Sordariomycetidae</taxon>
        <taxon>Cephalothecales</taxon>
        <taxon>Cephalothecaceae</taxon>
        <taxon>Phialemonium</taxon>
    </lineage>
</organism>
<reference evidence="4" key="1">
    <citation type="submission" date="2023-06" db="EMBL/GenBank/DDBJ databases">
        <title>Genome-scale phylogeny and comparative genomics of the fungal order Sordariales.</title>
        <authorList>
            <consortium name="Lawrence Berkeley National Laboratory"/>
            <person name="Hensen N."/>
            <person name="Bonometti L."/>
            <person name="Westerberg I."/>
            <person name="Brannstrom I.O."/>
            <person name="Guillou S."/>
            <person name="Cros-Aarteil S."/>
            <person name="Calhoun S."/>
            <person name="Haridas S."/>
            <person name="Kuo A."/>
            <person name="Mondo S."/>
            <person name="Pangilinan J."/>
            <person name="Riley R."/>
            <person name="Labutti K."/>
            <person name="Andreopoulos B."/>
            <person name="Lipzen A."/>
            <person name="Chen C."/>
            <person name="Yanf M."/>
            <person name="Daum C."/>
            <person name="Ng V."/>
            <person name="Clum A."/>
            <person name="Steindorff A."/>
            <person name="Ohm R."/>
            <person name="Martin F."/>
            <person name="Silar P."/>
            <person name="Natvig D."/>
            <person name="Lalanne C."/>
            <person name="Gautier V."/>
            <person name="Ament-Velasquez S.L."/>
            <person name="Kruys A."/>
            <person name="Hutchinson M.I."/>
            <person name="Powell A.J."/>
            <person name="Barry K."/>
            <person name="Miller A.N."/>
            <person name="Grigoriev I.V."/>
            <person name="Debuchy R."/>
            <person name="Gladieux P."/>
            <person name="Thoren M.H."/>
            <person name="Johannesson H."/>
        </authorList>
    </citation>
    <scope>NUCLEOTIDE SEQUENCE</scope>
    <source>
        <strain evidence="4">8032-3</strain>
    </source>
</reference>
<dbReference type="AlphaFoldDB" id="A0AAJ0FSE8"/>
<feature type="domain" description="FAS1" evidence="3">
    <location>
        <begin position="204"/>
        <end position="332"/>
    </location>
</feature>
<dbReference type="PANTHER" id="PTHR10900">
    <property type="entry name" value="PERIOSTIN-RELATED"/>
    <property type="match status" value="1"/>
</dbReference>
<dbReference type="SUPFAM" id="SSF82153">
    <property type="entry name" value="FAS1 domain"/>
    <property type="match status" value="2"/>
</dbReference>
<dbReference type="Pfam" id="PF02469">
    <property type="entry name" value="Fasciclin"/>
    <property type="match status" value="2"/>
</dbReference>
<comment type="caution">
    <text evidence="4">The sequence shown here is derived from an EMBL/GenBank/DDBJ whole genome shotgun (WGS) entry which is preliminary data.</text>
</comment>
<name>A0AAJ0FSE8_9PEZI</name>
<feature type="compositionally biased region" description="Pro residues" evidence="1">
    <location>
        <begin position="336"/>
        <end position="351"/>
    </location>
</feature>
<evidence type="ECO:0000313" key="4">
    <source>
        <dbReference type="EMBL" id="KAK1771090.1"/>
    </source>
</evidence>
<dbReference type="PANTHER" id="PTHR10900:SF77">
    <property type="entry name" value="FI19380P1"/>
    <property type="match status" value="1"/>
</dbReference>
<dbReference type="InterPro" id="IPR050904">
    <property type="entry name" value="Adhesion/Biosynth-related"/>
</dbReference>
<accession>A0AAJ0FSE8</accession>
<dbReference type="InterPro" id="IPR036378">
    <property type="entry name" value="FAS1_dom_sf"/>
</dbReference>
<gene>
    <name evidence="4" type="ORF">QBC33DRAFT_526805</name>
</gene>
<keyword evidence="5" id="KW-1185">Reference proteome</keyword>